<dbReference type="InterPro" id="IPR038770">
    <property type="entry name" value="Na+/solute_symporter_sf"/>
</dbReference>
<evidence type="ECO:0000256" key="1">
    <source>
        <dbReference type="ARBA" id="ARBA00004478"/>
    </source>
</evidence>
<evidence type="ECO:0000256" key="4">
    <source>
        <dbReference type="ARBA" id="ARBA00022528"/>
    </source>
</evidence>
<feature type="transmembrane region" description="Helical" evidence="20">
    <location>
        <begin position="809"/>
        <end position="829"/>
    </location>
</feature>
<evidence type="ECO:0000256" key="5">
    <source>
        <dbReference type="ARBA" id="ARBA00022538"/>
    </source>
</evidence>
<keyword evidence="5" id="KW-0633">Potassium transport</keyword>
<accession>A0AAD4S6N9</accession>
<evidence type="ECO:0000256" key="11">
    <source>
        <dbReference type="ARBA" id="ARBA00022958"/>
    </source>
</evidence>
<evidence type="ECO:0000256" key="16">
    <source>
        <dbReference type="ARBA" id="ARBA00023136"/>
    </source>
</evidence>
<dbReference type="GO" id="GO:0080022">
    <property type="term" value="P:primary root development"/>
    <property type="evidence" value="ECO:0007669"/>
    <property type="project" value="UniProtKB-ARBA"/>
</dbReference>
<evidence type="ECO:0000256" key="17">
    <source>
        <dbReference type="ARBA" id="ARBA00047912"/>
    </source>
</evidence>
<keyword evidence="23" id="KW-1185">Reference proteome</keyword>
<keyword evidence="16 20" id="KW-0472">Membrane</keyword>
<dbReference type="InterPro" id="IPR004771">
    <property type="entry name" value="K/H_exchanger"/>
</dbReference>
<dbReference type="EMBL" id="JAJJMB010013238">
    <property type="protein sequence ID" value="KAI3869777.1"/>
    <property type="molecule type" value="Genomic_DNA"/>
</dbReference>
<gene>
    <name evidence="22" type="ORF">MKW98_030958</name>
</gene>
<feature type="transmembrane region" description="Helical" evidence="20">
    <location>
        <begin position="766"/>
        <end position="789"/>
    </location>
</feature>
<evidence type="ECO:0000256" key="14">
    <source>
        <dbReference type="ARBA" id="ARBA00023054"/>
    </source>
</evidence>
<dbReference type="GO" id="GO:0009646">
    <property type="term" value="P:response to absence of light"/>
    <property type="evidence" value="ECO:0007669"/>
    <property type="project" value="UniProtKB-ARBA"/>
</dbReference>
<reference evidence="22" key="1">
    <citation type="submission" date="2022-04" db="EMBL/GenBank/DDBJ databases">
        <title>A functionally conserved STORR gene fusion in Papaver species that diverged 16.8 million years ago.</title>
        <authorList>
            <person name="Catania T."/>
        </authorList>
    </citation>
    <scope>NUCLEOTIDE SEQUENCE</scope>
    <source>
        <strain evidence="22">S-188037</strain>
    </source>
</reference>
<feature type="compositionally biased region" description="Basic and acidic residues" evidence="19">
    <location>
        <begin position="470"/>
        <end position="497"/>
    </location>
</feature>
<protein>
    <recommendedName>
        <fullName evidence="21">RCK N-terminal domain-containing protein</fullName>
    </recommendedName>
</protein>
<dbReference type="GO" id="GO:0006885">
    <property type="term" value="P:regulation of pH"/>
    <property type="evidence" value="ECO:0007669"/>
    <property type="project" value="UniProtKB-ARBA"/>
</dbReference>
<evidence type="ECO:0000256" key="19">
    <source>
        <dbReference type="SAM" id="MobiDB-lite"/>
    </source>
</evidence>
<dbReference type="GO" id="GO:0009706">
    <property type="term" value="C:chloroplast inner membrane"/>
    <property type="evidence" value="ECO:0007669"/>
    <property type="project" value="UniProtKB-SubCell"/>
</dbReference>
<dbReference type="GO" id="GO:0042794">
    <property type="term" value="P:plastid rRNA transcription"/>
    <property type="evidence" value="ECO:0007669"/>
    <property type="project" value="UniProtKB-ARBA"/>
</dbReference>
<dbReference type="SUPFAM" id="SSF51735">
    <property type="entry name" value="NAD(P)-binding Rossmann-fold domains"/>
    <property type="match status" value="1"/>
</dbReference>
<evidence type="ECO:0000259" key="21">
    <source>
        <dbReference type="PROSITE" id="PS51201"/>
    </source>
</evidence>
<comment type="similarity">
    <text evidence="18">Belongs to the monovalent cation:proton antiporter 2 (CPA2) transporter (TC 2.A.37) family. KEA (TC 2.A.37.1) subfamily.</text>
</comment>
<dbReference type="GO" id="GO:0019722">
    <property type="term" value="P:calcium-mediated signaling"/>
    <property type="evidence" value="ECO:0007669"/>
    <property type="project" value="UniProtKB-ARBA"/>
</dbReference>
<dbReference type="GO" id="GO:0009744">
    <property type="term" value="P:response to sucrose"/>
    <property type="evidence" value="ECO:0007669"/>
    <property type="project" value="UniProtKB-ARBA"/>
</dbReference>
<dbReference type="FunFam" id="3.40.50.720:FF:000134">
    <property type="entry name" value="K(+) efflux antiporter 2 chloroplastic"/>
    <property type="match status" value="1"/>
</dbReference>
<feature type="transmembrane region" description="Helical" evidence="20">
    <location>
        <begin position="734"/>
        <end position="754"/>
    </location>
</feature>
<proteinExistence type="inferred from homology"/>
<evidence type="ECO:0000256" key="15">
    <source>
        <dbReference type="ARBA" id="ARBA00023065"/>
    </source>
</evidence>
<dbReference type="Pfam" id="PF00999">
    <property type="entry name" value="Na_H_Exchanger"/>
    <property type="match status" value="1"/>
</dbReference>
<feature type="transmembrane region" description="Helical" evidence="20">
    <location>
        <begin position="922"/>
        <end position="940"/>
    </location>
</feature>
<feature type="transmembrane region" description="Helical" evidence="20">
    <location>
        <begin position="946"/>
        <end position="970"/>
    </location>
</feature>
<dbReference type="PROSITE" id="PS51201">
    <property type="entry name" value="RCK_N"/>
    <property type="match status" value="1"/>
</dbReference>
<feature type="region of interest" description="Disordered" evidence="19">
    <location>
        <begin position="109"/>
        <end position="132"/>
    </location>
</feature>
<keyword evidence="14" id="KW-0175">Coiled coil</keyword>
<dbReference type="InterPro" id="IPR003148">
    <property type="entry name" value="RCK_N"/>
</dbReference>
<dbReference type="GO" id="GO:1900140">
    <property type="term" value="P:regulation of seedling development"/>
    <property type="evidence" value="ECO:0007669"/>
    <property type="project" value="UniProtKB-ARBA"/>
</dbReference>
<dbReference type="Gene3D" id="3.40.50.720">
    <property type="entry name" value="NAD(P)-binding Rossmann-like Domain"/>
    <property type="match status" value="1"/>
</dbReference>
<dbReference type="Gene3D" id="1.20.1530.20">
    <property type="match status" value="1"/>
</dbReference>
<feature type="domain" description="RCK N-terminal" evidence="21">
    <location>
        <begin position="1030"/>
        <end position="1147"/>
    </location>
</feature>
<dbReference type="GO" id="GO:2001057">
    <property type="term" value="P:reactive nitrogen species metabolic process"/>
    <property type="evidence" value="ECO:0007669"/>
    <property type="project" value="UniProtKB-ARBA"/>
</dbReference>
<dbReference type="GO" id="GO:0010109">
    <property type="term" value="P:regulation of photosynthesis"/>
    <property type="evidence" value="ECO:0007669"/>
    <property type="project" value="UniProtKB-ARBA"/>
</dbReference>
<dbReference type="FunFam" id="1.20.1530.20:FF:000007">
    <property type="entry name" value="K(+) efflux antiporter 2 chloroplastic"/>
    <property type="match status" value="1"/>
</dbReference>
<organism evidence="22 23">
    <name type="scientific">Papaver atlanticum</name>
    <dbReference type="NCBI Taxonomy" id="357466"/>
    <lineage>
        <taxon>Eukaryota</taxon>
        <taxon>Viridiplantae</taxon>
        <taxon>Streptophyta</taxon>
        <taxon>Embryophyta</taxon>
        <taxon>Tracheophyta</taxon>
        <taxon>Spermatophyta</taxon>
        <taxon>Magnoliopsida</taxon>
        <taxon>Ranunculales</taxon>
        <taxon>Papaveraceae</taxon>
        <taxon>Papaveroideae</taxon>
        <taxon>Papaver</taxon>
    </lineage>
</organism>
<dbReference type="PANTHER" id="PTHR46157">
    <property type="entry name" value="K(+) EFFLUX ANTIPORTER 3, CHLOROPLASTIC"/>
    <property type="match status" value="1"/>
</dbReference>
<evidence type="ECO:0000256" key="18">
    <source>
        <dbReference type="ARBA" id="ARBA00061484"/>
    </source>
</evidence>
<comment type="catalytic activity">
    <reaction evidence="17">
        <text>K(+)(in) + H(+)(out) = K(+)(out) + H(+)(in)</text>
        <dbReference type="Rhea" id="RHEA:29467"/>
        <dbReference type="ChEBI" id="CHEBI:15378"/>
        <dbReference type="ChEBI" id="CHEBI:29103"/>
    </reaction>
</comment>
<keyword evidence="13" id="KW-0007">Acetylation</keyword>
<keyword evidence="12 20" id="KW-1133">Transmembrane helix</keyword>
<dbReference type="GO" id="GO:1900069">
    <property type="term" value="P:regulation of cellular hyperosmotic salinity response"/>
    <property type="evidence" value="ECO:0007669"/>
    <property type="project" value="UniProtKB-ARBA"/>
</dbReference>
<evidence type="ECO:0000256" key="12">
    <source>
        <dbReference type="ARBA" id="ARBA00022989"/>
    </source>
</evidence>
<dbReference type="GO" id="GO:0140899">
    <property type="term" value="P:plastid gene expression"/>
    <property type="evidence" value="ECO:0007669"/>
    <property type="project" value="UniProtKB-ARBA"/>
</dbReference>
<keyword evidence="9" id="KW-1001">Plastid inner membrane</keyword>
<evidence type="ECO:0000256" key="3">
    <source>
        <dbReference type="ARBA" id="ARBA00022449"/>
    </source>
</evidence>
<dbReference type="PANTHER" id="PTHR46157:SF2">
    <property type="entry name" value="K(+) EFFLUX ANTIPORTER 1, CHLOROPLASTIC-RELATED"/>
    <property type="match status" value="1"/>
</dbReference>
<feature type="transmembrane region" description="Helical" evidence="20">
    <location>
        <begin position="850"/>
        <end position="879"/>
    </location>
</feature>
<dbReference type="GO" id="GO:0015386">
    <property type="term" value="F:potassium:proton antiporter activity"/>
    <property type="evidence" value="ECO:0007669"/>
    <property type="project" value="TreeGrafter"/>
</dbReference>
<dbReference type="GO" id="GO:0009738">
    <property type="term" value="P:abscisic acid-activated signaling pathway"/>
    <property type="evidence" value="ECO:0007669"/>
    <property type="project" value="UniProtKB-KW"/>
</dbReference>
<evidence type="ECO:0000256" key="8">
    <source>
        <dbReference type="ARBA" id="ARBA00022692"/>
    </source>
</evidence>
<comment type="subcellular location">
    <subcellularLocation>
        <location evidence="1">Plastid</location>
        <location evidence="1">Chloroplast inner membrane</location>
        <topology evidence="1">Multi-pass membrane protein</topology>
    </subcellularLocation>
</comment>
<evidence type="ECO:0000256" key="20">
    <source>
        <dbReference type="SAM" id="Phobius"/>
    </source>
</evidence>
<evidence type="ECO:0000256" key="10">
    <source>
        <dbReference type="ARBA" id="ARBA00022946"/>
    </source>
</evidence>
<keyword evidence="15" id="KW-0406">Ion transport</keyword>
<feature type="transmembrane region" description="Helical" evidence="20">
    <location>
        <begin position="705"/>
        <end position="728"/>
    </location>
</feature>
<dbReference type="GO" id="GO:2000070">
    <property type="term" value="P:regulation of response to water deprivation"/>
    <property type="evidence" value="ECO:0007669"/>
    <property type="project" value="UniProtKB-ARBA"/>
</dbReference>
<feature type="transmembrane region" description="Helical" evidence="20">
    <location>
        <begin position="650"/>
        <end position="670"/>
    </location>
</feature>
<sequence length="1228" mass="132191">MDIAACSFGQPYLCIDKSITWKSNFTNGSRLRFRCKSFDYGCIGKSRMCLDSSLKKKINNNKSIVRDNTLLWAKPLRNGNSSNVVKMSRKLGRIQCDSSDSLAFVDGDELTGNDSDEKEKGNSGDESFISASISDGDLDSSVEVNKTSLEDLRDLLQKAIKELGIAERNSRMFEEKAQKISEAAIALKDEAANAWTDVTSALNAVQNVVAEENIAKEAVQKATMAVSMAEARLELALEALDNKKRTVVSPTSSVKSNEGDERTIEGFDPFEDEEEEVLLAQDEIKDSRVTLLKSETELRRVLSVKEGLQNEVDKLTEIAEKAQMSSLKAEEDVGNVMLLAEQAVAFELEAAQRVNDAEIALQRAEKVFSDSNGDILDSSTLVPSSQEPSLKDEVIDEIIKVSGEVITSDVSVDKEIEGGLSSDMPLGALMSLDHVSDVSAQTFEESNISDDLPGQENGKIKVVESRKEVEVDMEPEAEKSKNVVQSKKQESQKDFSKDTSSPPSTPKANKSSRFFSASFFSFPADGAEATPASVFQGFVMTARQHLPKMVVGALLLGTGFTFLLNRAERNSLPLQQPDVITMGIEEVSSNAKPFIREIKRFPKRVKKLIDMIPHQEVNEEETSLFDMLWLLLASVIFVPTFQKIPGGSPVLGYLAAGILIGPYGLSIIRHVHGTKAIAEFGVVFLLFNIGLELSVERLSSMKKYVFGLGSAQVLLTAVVIGLVTHFIGGQAGPAAIVIGNGLALSSTAVVLQVLQERGESTSRHGRATFSVLLFQDLAVVVLLILIPLISPNSSKGGVGFQAIAEALGLAAVKAIVAITAIIAGGRLLLRPIYRQIAENQNAEIFSANTLLVILGTSLLTARAGLSMALGAFLAGLLLAETEFSLQVESDIAPYRGLLLGLFFMTVGMSIDPKLLLSNFPVVMGALGLLLGGKIILVALIGRLFGISIIAAIRVGLLLAPGGEFAFVAFGEAVNQGIMSPQLSSLLFLVVGISMALTPYLAAGGQLLASRFEQHDMRSLLPVESETDDLQDHIIICGFGRVGQIIAQLLSERLIPFVALDVRSERVAIGRALDLPVFFGDAGSREVLHKVGAERACAAAVTLDTPGANYRTVWALNKYYPNVKTFVRAHDVDHGINLEKAGATAVVPETLEPSLQLAAAVLAQAKLPTAEIAATINEFRSRHLSELTELCEASGSSLGYGFSRVMSKPKIPILDSPEDNSLGEGTLAI</sequence>
<keyword evidence="2" id="KW-0813">Transport</keyword>
<dbReference type="NCBIfam" id="TIGR00932">
    <property type="entry name" value="2a37"/>
    <property type="match status" value="1"/>
</dbReference>
<dbReference type="AlphaFoldDB" id="A0AAD4S6N9"/>
<evidence type="ECO:0000256" key="7">
    <source>
        <dbReference type="ARBA" id="ARBA00022682"/>
    </source>
</evidence>
<evidence type="ECO:0000256" key="9">
    <source>
        <dbReference type="ARBA" id="ARBA00022780"/>
    </source>
</evidence>
<evidence type="ECO:0000256" key="6">
    <source>
        <dbReference type="ARBA" id="ARBA00022640"/>
    </source>
</evidence>
<keyword evidence="4" id="KW-0150">Chloroplast</keyword>
<keyword evidence="8 20" id="KW-0812">Transmembrane</keyword>
<dbReference type="Pfam" id="PF02254">
    <property type="entry name" value="TrkA_N"/>
    <property type="match status" value="1"/>
</dbReference>
<keyword evidence="6" id="KW-0934">Plastid</keyword>
<name>A0AAD4S6N9_9MAGN</name>
<dbReference type="GO" id="GO:2000377">
    <property type="term" value="P:regulation of reactive oxygen species metabolic process"/>
    <property type="evidence" value="ECO:0007669"/>
    <property type="project" value="UniProtKB-ARBA"/>
</dbReference>
<feature type="transmembrane region" description="Helical" evidence="20">
    <location>
        <begin position="982"/>
        <end position="1001"/>
    </location>
</feature>
<dbReference type="InterPro" id="IPR036291">
    <property type="entry name" value="NAD(P)-bd_dom_sf"/>
</dbReference>
<dbReference type="Proteomes" id="UP001202328">
    <property type="component" value="Unassembled WGS sequence"/>
</dbReference>
<comment type="caution">
    <text evidence="22">The sequence shown here is derived from an EMBL/GenBank/DDBJ whole genome shotgun (WGS) entry which is preliminary data.</text>
</comment>
<dbReference type="InterPro" id="IPR006153">
    <property type="entry name" value="Cation/H_exchanger_TM"/>
</dbReference>
<keyword evidence="10" id="KW-0809">Transit peptide</keyword>
<evidence type="ECO:0000256" key="13">
    <source>
        <dbReference type="ARBA" id="ARBA00022990"/>
    </source>
</evidence>
<evidence type="ECO:0000313" key="22">
    <source>
        <dbReference type="EMBL" id="KAI3869777.1"/>
    </source>
</evidence>
<feature type="region of interest" description="Disordered" evidence="19">
    <location>
        <begin position="470"/>
        <end position="510"/>
    </location>
</feature>
<keyword evidence="3" id="KW-0050">Antiport</keyword>
<evidence type="ECO:0000313" key="23">
    <source>
        <dbReference type="Proteomes" id="UP001202328"/>
    </source>
</evidence>
<keyword evidence="7" id="KW-0938">Abscisic acid signaling pathway</keyword>
<keyword evidence="11" id="KW-0630">Potassium</keyword>
<evidence type="ECO:0000256" key="2">
    <source>
        <dbReference type="ARBA" id="ARBA00022448"/>
    </source>
</evidence>